<reference evidence="2 3" key="1">
    <citation type="submission" date="2024-01" db="EMBL/GenBank/DDBJ databases">
        <title>The genomes of 5 underutilized Papilionoideae crops provide insights into root nodulation and disease resistance.</title>
        <authorList>
            <person name="Yuan L."/>
        </authorList>
    </citation>
    <scope>NUCLEOTIDE SEQUENCE [LARGE SCALE GENOMIC DNA]</scope>
    <source>
        <strain evidence="2">LY-2023</strain>
        <tissue evidence="2">Leaf</tissue>
    </source>
</reference>
<sequence>MFGTILQELFIQRNLVERRGNWVHQGRTMEVAATINYLASILFLSLIIKGSCECSLNNVNIGTARSGREIGGKPEWNVSVKNNCSCALTQIKLSCKGFQSTETVSPAILSVEGDTCLLINGNPLGGFASVRFSYAWDPPFILMPASATVVGSC</sequence>
<name>A0AAN9IIZ3_CLITE</name>
<dbReference type="GO" id="GO:0001709">
    <property type="term" value="P:cell fate determination"/>
    <property type="evidence" value="ECO:0007669"/>
    <property type="project" value="TreeGrafter"/>
</dbReference>
<keyword evidence="3" id="KW-1185">Reference proteome</keyword>
<comment type="caution">
    <text evidence="2">The sequence shown here is derived from an EMBL/GenBank/DDBJ whole genome shotgun (WGS) entry which is preliminary data.</text>
</comment>
<dbReference type="AlphaFoldDB" id="A0AAN9IIZ3"/>
<dbReference type="PANTHER" id="PTHR33184:SF11">
    <property type="entry name" value="BETA-1,3-N-ACETYLGLUCOSAMINYLTRANSFERASE FAMILY PROTEIN"/>
    <property type="match status" value="1"/>
</dbReference>
<proteinExistence type="predicted"/>
<dbReference type="InterPro" id="IPR040361">
    <property type="entry name" value="TPD1"/>
</dbReference>
<organism evidence="2 3">
    <name type="scientific">Clitoria ternatea</name>
    <name type="common">Butterfly pea</name>
    <dbReference type="NCBI Taxonomy" id="43366"/>
    <lineage>
        <taxon>Eukaryota</taxon>
        <taxon>Viridiplantae</taxon>
        <taxon>Streptophyta</taxon>
        <taxon>Embryophyta</taxon>
        <taxon>Tracheophyta</taxon>
        <taxon>Spermatophyta</taxon>
        <taxon>Magnoliopsida</taxon>
        <taxon>eudicotyledons</taxon>
        <taxon>Gunneridae</taxon>
        <taxon>Pentapetalae</taxon>
        <taxon>rosids</taxon>
        <taxon>fabids</taxon>
        <taxon>Fabales</taxon>
        <taxon>Fabaceae</taxon>
        <taxon>Papilionoideae</taxon>
        <taxon>50 kb inversion clade</taxon>
        <taxon>NPAAA clade</taxon>
        <taxon>indigoferoid/millettioid clade</taxon>
        <taxon>Phaseoleae</taxon>
        <taxon>Clitoria</taxon>
    </lineage>
</organism>
<evidence type="ECO:0000313" key="2">
    <source>
        <dbReference type="EMBL" id="KAK7279070.1"/>
    </source>
</evidence>
<evidence type="ECO:0000256" key="1">
    <source>
        <dbReference type="ARBA" id="ARBA00022729"/>
    </source>
</evidence>
<keyword evidence="1" id="KW-0732">Signal</keyword>
<gene>
    <name evidence="2" type="ORF">RJT34_24114</name>
</gene>
<dbReference type="Proteomes" id="UP001359559">
    <property type="component" value="Unassembled WGS sequence"/>
</dbReference>
<dbReference type="Pfam" id="PF24068">
    <property type="entry name" value="TPD1_C"/>
    <property type="match status" value="1"/>
</dbReference>
<accession>A0AAN9IIZ3</accession>
<evidence type="ECO:0000313" key="3">
    <source>
        <dbReference type="Proteomes" id="UP001359559"/>
    </source>
</evidence>
<dbReference type="PANTHER" id="PTHR33184">
    <property type="entry name" value="PROTEIN TAPETUM DETERMINANT 1-LIKE-RELATED"/>
    <property type="match status" value="1"/>
</dbReference>
<dbReference type="EMBL" id="JAYKXN010000006">
    <property type="protein sequence ID" value="KAK7279070.1"/>
    <property type="molecule type" value="Genomic_DNA"/>
</dbReference>
<protein>
    <submittedName>
        <fullName evidence="2">Uncharacterized protein</fullName>
    </submittedName>
</protein>